<sequence length="262" mass="27545">MARGGQGRRRGDAHAQPARPGGPGAGPHPRQRKGQPMTATLRMAEMTFRELLRRRGVLGLLLLVPLVFYLGRYDQTGQAVRFASLGVGFAVSAAALFSAVGGREIEPLLALSGFRPLQLFLGRLLALLTAGMGVSALYAVIILVGQDVAHPRAVAVELALTTLVAVPLGLLLGAAVPRDMEGALLLISVIGAQMVMDPAKDSAKVLPFWSTREIITYAVDGADSGSFDSGVAHAVGVTLLLVAVSGCVTAGRLRRRRHLQFA</sequence>
<feature type="transmembrane region" description="Helical" evidence="2">
    <location>
        <begin position="120"/>
        <end position="141"/>
    </location>
</feature>
<keyword evidence="2" id="KW-1133">Transmembrane helix</keyword>
<feature type="transmembrane region" description="Helical" evidence="2">
    <location>
        <begin position="153"/>
        <end position="176"/>
    </location>
</feature>
<evidence type="ECO:0000256" key="2">
    <source>
        <dbReference type="SAM" id="Phobius"/>
    </source>
</evidence>
<feature type="transmembrane region" description="Helical" evidence="2">
    <location>
        <begin position="79"/>
        <end position="100"/>
    </location>
</feature>
<dbReference type="Proteomes" id="UP000003824">
    <property type="component" value="Unassembled WGS sequence"/>
</dbReference>
<proteinExistence type="predicted"/>
<feature type="region of interest" description="Disordered" evidence="1">
    <location>
        <begin position="1"/>
        <end position="35"/>
    </location>
</feature>
<feature type="transmembrane region" description="Helical" evidence="2">
    <location>
        <begin position="183"/>
        <end position="199"/>
    </location>
</feature>
<feature type="transmembrane region" description="Helical" evidence="2">
    <location>
        <begin position="56"/>
        <end position="73"/>
    </location>
</feature>
<reference evidence="4" key="1">
    <citation type="submission" date="2008-12" db="EMBL/GenBank/DDBJ databases">
        <title>Annotation of Streptomyces ghanaensis ATCC 14672.</title>
        <authorList>
            <consortium name="The Broad Institute Genome Sequencing Platform"/>
            <consortium name="Broad Institute Microbial Sequencing Center"/>
            <person name="Fischbach M."/>
            <person name="Ward D."/>
            <person name="Young S."/>
            <person name="Kodira C.D."/>
            <person name="Zeng Q."/>
            <person name="Koehrsen M."/>
            <person name="Godfrey P."/>
            <person name="Alvarado L."/>
            <person name="Berlin A.M."/>
            <person name="Borenstein D."/>
            <person name="Chen Z."/>
            <person name="Engels R."/>
            <person name="Freedman E."/>
            <person name="Gellesch M."/>
            <person name="Goldberg J."/>
            <person name="Griggs A."/>
            <person name="Gujja S."/>
            <person name="Heiman D.I."/>
            <person name="Hepburn T.A."/>
            <person name="Howarth C."/>
            <person name="Jen D."/>
            <person name="Larson L."/>
            <person name="Lewis B."/>
            <person name="Mehta T."/>
            <person name="Park D."/>
            <person name="Pearson M."/>
            <person name="Roberts A."/>
            <person name="Saif S."/>
            <person name="Shea T.D."/>
            <person name="Shenoy N."/>
            <person name="Sisk P."/>
            <person name="Stolte C."/>
            <person name="Sykes S.N."/>
            <person name="Walk T."/>
            <person name="White J."/>
            <person name="Yandava C."/>
            <person name="Straight P."/>
            <person name="Clardy J."/>
            <person name="Hung D."/>
            <person name="Kolter R."/>
            <person name="Mekalanos J."/>
            <person name="Walker S."/>
            <person name="Walsh C.T."/>
            <person name="Wieland B.L.C."/>
            <person name="Ilzarbe M."/>
            <person name="Galagan J."/>
            <person name="Nusbaum C."/>
            <person name="Birren B."/>
        </authorList>
    </citation>
    <scope>NUCLEOTIDE SEQUENCE [LARGE SCALE GENOMIC DNA]</scope>
    <source>
        <strain evidence="4">ATCC 14672 / DSM 40746 / JCM 4963 / KCTC 9882 / NRRL B-12104 / FH 1290</strain>
    </source>
</reference>
<evidence type="ECO:0000256" key="1">
    <source>
        <dbReference type="SAM" id="MobiDB-lite"/>
    </source>
</evidence>
<dbReference type="AlphaFoldDB" id="D6A7G6"/>
<dbReference type="eggNOG" id="ENOG5031HSE">
    <property type="taxonomic scope" value="Bacteria"/>
</dbReference>
<evidence type="ECO:0000313" key="3">
    <source>
        <dbReference type="EMBL" id="EFE66079.2"/>
    </source>
</evidence>
<organism evidence="3 4">
    <name type="scientific">Streptomyces viridosporus (strain ATCC 14672 / DSM 40746 / JCM 4963 / KCTC 9882 / NRRL B-12104 / FH 1290)</name>
    <name type="common">Streptomyces ghanaensis</name>
    <dbReference type="NCBI Taxonomy" id="566461"/>
    <lineage>
        <taxon>Bacteria</taxon>
        <taxon>Bacillati</taxon>
        <taxon>Actinomycetota</taxon>
        <taxon>Actinomycetes</taxon>
        <taxon>Kitasatosporales</taxon>
        <taxon>Streptomycetaceae</taxon>
        <taxon>Streptomyces</taxon>
    </lineage>
</organism>
<keyword evidence="2" id="KW-0812">Transmembrane</keyword>
<keyword evidence="2" id="KW-0472">Membrane</keyword>
<gene>
    <name evidence="3" type="ORF">SSFG_01332</name>
</gene>
<feature type="transmembrane region" description="Helical" evidence="2">
    <location>
        <begin position="231"/>
        <end position="251"/>
    </location>
</feature>
<name>D6A7G6_STRV1</name>
<protein>
    <submittedName>
        <fullName evidence="3">Predicted protein</fullName>
    </submittedName>
</protein>
<dbReference type="EMBL" id="DS999641">
    <property type="protein sequence ID" value="EFE66079.2"/>
    <property type="molecule type" value="Genomic_DNA"/>
</dbReference>
<accession>D6A7G6</accession>
<evidence type="ECO:0000313" key="4">
    <source>
        <dbReference type="Proteomes" id="UP000003824"/>
    </source>
</evidence>